<evidence type="ECO:0000256" key="11">
    <source>
        <dbReference type="RuleBase" id="RU362031"/>
    </source>
</evidence>
<keyword evidence="10 11" id="KW-0472">Membrane</keyword>
<comment type="cofactor">
    <cofactor evidence="1 11">
        <name>Zn(2+)</name>
        <dbReference type="ChEBI" id="CHEBI:29105"/>
    </cofactor>
</comment>
<gene>
    <name evidence="14" type="primary">mmpA</name>
    <name evidence="14" type="ORF">BerOc1_03253</name>
</gene>
<evidence type="ECO:0000259" key="13">
    <source>
        <dbReference type="Pfam" id="PF17820"/>
    </source>
</evidence>
<evidence type="ECO:0000256" key="9">
    <source>
        <dbReference type="ARBA" id="ARBA00023049"/>
    </source>
</evidence>
<comment type="subcellular location">
    <subcellularLocation>
        <location evidence="2">Membrane</location>
        <topology evidence="2">Multi-pass membrane protein</topology>
    </subcellularLocation>
</comment>
<dbReference type="PANTHER" id="PTHR42837:SF2">
    <property type="entry name" value="MEMBRANE METALLOPROTEASE ARASP2, CHLOROPLASTIC-RELATED"/>
    <property type="match status" value="1"/>
</dbReference>
<dbReference type="Proteomes" id="UP000181901">
    <property type="component" value="Unassembled WGS sequence"/>
</dbReference>
<dbReference type="EC" id="3.4.24.-" evidence="11"/>
<dbReference type="GO" id="GO:0046872">
    <property type="term" value="F:metal ion binding"/>
    <property type="evidence" value="ECO:0007669"/>
    <property type="project" value="UniProtKB-KW"/>
</dbReference>
<evidence type="ECO:0000256" key="10">
    <source>
        <dbReference type="ARBA" id="ARBA00023136"/>
    </source>
</evidence>
<evidence type="ECO:0000313" key="15">
    <source>
        <dbReference type="Proteomes" id="UP000181901"/>
    </source>
</evidence>
<dbReference type="CDD" id="cd06163">
    <property type="entry name" value="S2P-M50_PDZ_RseP-like"/>
    <property type="match status" value="1"/>
</dbReference>
<dbReference type="InterPro" id="IPR008915">
    <property type="entry name" value="Peptidase_M50"/>
</dbReference>
<evidence type="ECO:0000256" key="6">
    <source>
        <dbReference type="ARBA" id="ARBA00022801"/>
    </source>
</evidence>
<keyword evidence="8 11" id="KW-1133">Transmembrane helix</keyword>
<dbReference type="RefSeq" id="WP_071546742.1">
    <property type="nucleotide sequence ID" value="NZ_LKAQ01000004.1"/>
</dbReference>
<dbReference type="EMBL" id="LKAQ01000004">
    <property type="protein sequence ID" value="OIQ51303.1"/>
    <property type="molecule type" value="Genomic_DNA"/>
</dbReference>
<dbReference type="GO" id="GO:0006508">
    <property type="term" value="P:proteolysis"/>
    <property type="evidence" value="ECO:0007669"/>
    <property type="project" value="UniProtKB-KW"/>
</dbReference>
<feature type="transmembrane region" description="Helical" evidence="11">
    <location>
        <begin position="327"/>
        <end position="344"/>
    </location>
</feature>
<feature type="domain" description="Peptidase M50" evidence="12">
    <location>
        <begin position="8"/>
        <end position="338"/>
    </location>
</feature>
<dbReference type="Pfam" id="PF17820">
    <property type="entry name" value="PDZ_6"/>
    <property type="match status" value="1"/>
</dbReference>
<protein>
    <recommendedName>
        <fullName evidence="11">Zinc metalloprotease</fullName>
        <ecNumber evidence="11">3.4.24.-</ecNumber>
    </recommendedName>
</protein>
<reference evidence="14 15" key="1">
    <citation type="submission" date="2015-09" db="EMBL/GenBank/DDBJ databases">
        <title>Genome of Desulfovibrio dechloracetivorans BerOc1, a mercury methylating strain isolated from highly hydrocarbons and metals contaminated coastal sediments.</title>
        <authorList>
            <person name="Goni Urriza M."/>
            <person name="Gassie C."/>
            <person name="Bouchez O."/>
            <person name="Klopp C."/>
            <person name="Ranchou-Peyruse A."/>
            <person name="Remy G."/>
        </authorList>
    </citation>
    <scope>NUCLEOTIDE SEQUENCE [LARGE SCALE GENOMIC DNA]</scope>
    <source>
        <strain evidence="14 15">BerOc1</strain>
    </source>
</reference>
<feature type="transmembrane region" description="Helical" evidence="11">
    <location>
        <begin position="275"/>
        <end position="292"/>
    </location>
</feature>
<comment type="caution">
    <text evidence="14">The sequence shown here is derived from an EMBL/GenBank/DDBJ whole genome shotgun (WGS) entry which is preliminary data.</text>
</comment>
<dbReference type="InterPro" id="IPR004387">
    <property type="entry name" value="Pept_M50_Zn"/>
</dbReference>
<keyword evidence="4 14" id="KW-0645">Protease</keyword>
<evidence type="ECO:0000256" key="4">
    <source>
        <dbReference type="ARBA" id="ARBA00022670"/>
    </source>
</evidence>
<keyword evidence="11" id="KW-0479">Metal-binding</keyword>
<keyword evidence="5 11" id="KW-0812">Transmembrane</keyword>
<name>A0A1J5NDK7_9BACT</name>
<dbReference type="NCBIfam" id="TIGR00054">
    <property type="entry name" value="RIP metalloprotease RseP"/>
    <property type="match status" value="1"/>
</dbReference>
<dbReference type="InterPro" id="IPR036034">
    <property type="entry name" value="PDZ_sf"/>
</dbReference>
<accession>A0A1J5NDK7</accession>
<dbReference type="Gene3D" id="2.30.42.10">
    <property type="match status" value="1"/>
</dbReference>
<evidence type="ECO:0000256" key="2">
    <source>
        <dbReference type="ARBA" id="ARBA00004141"/>
    </source>
</evidence>
<dbReference type="Pfam" id="PF02163">
    <property type="entry name" value="Peptidase_M50"/>
    <property type="match status" value="1"/>
</dbReference>
<keyword evidence="6 11" id="KW-0378">Hydrolase</keyword>
<dbReference type="AlphaFoldDB" id="A0A1J5NDK7"/>
<comment type="similarity">
    <text evidence="3 11">Belongs to the peptidase M50B family.</text>
</comment>
<evidence type="ECO:0000256" key="3">
    <source>
        <dbReference type="ARBA" id="ARBA00007931"/>
    </source>
</evidence>
<evidence type="ECO:0000256" key="1">
    <source>
        <dbReference type="ARBA" id="ARBA00001947"/>
    </source>
</evidence>
<evidence type="ECO:0000256" key="7">
    <source>
        <dbReference type="ARBA" id="ARBA00022833"/>
    </source>
</evidence>
<dbReference type="SUPFAM" id="SSF50156">
    <property type="entry name" value="PDZ domain-like"/>
    <property type="match status" value="1"/>
</dbReference>
<dbReference type="InterPro" id="IPR041489">
    <property type="entry name" value="PDZ_6"/>
</dbReference>
<dbReference type="PANTHER" id="PTHR42837">
    <property type="entry name" value="REGULATOR OF SIGMA-E PROTEASE RSEP"/>
    <property type="match status" value="1"/>
</dbReference>
<dbReference type="GO" id="GO:0004222">
    <property type="term" value="F:metalloendopeptidase activity"/>
    <property type="evidence" value="ECO:0007669"/>
    <property type="project" value="InterPro"/>
</dbReference>
<dbReference type="GO" id="GO:0016020">
    <property type="term" value="C:membrane"/>
    <property type="evidence" value="ECO:0007669"/>
    <property type="project" value="UniProtKB-SubCell"/>
</dbReference>
<feature type="domain" description="PDZ" evidence="13">
    <location>
        <begin position="128"/>
        <end position="178"/>
    </location>
</feature>
<dbReference type="CDD" id="cd23081">
    <property type="entry name" value="cpPDZ_EcRseP-like"/>
    <property type="match status" value="1"/>
</dbReference>
<feature type="transmembrane region" description="Helical" evidence="11">
    <location>
        <begin position="90"/>
        <end position="115"/>
    </location>
</feature>
<proteinExistence type="inferred from homology"/>
<sequence>MITSIIAIVLVLGGLIFFHELGHFVVARVFGMGVKAFSLGFGPKLVGFTSGKTDYKISLIPLGGYVALAGEQGEEETDFADDKLFSHRPAWQRLCVVAAGPLFNFLLAFLIYWFLVMAQGQAVILPLVGGVLPDSPAAAAGFAKGDMVEAIDGAPIDSWTRMVETIRAADGRSLQVAVDRAGAKLTLTVTPHVSTFKNLFGEDVTVPMVGINQAGQVRYEPIEGIGALTALQHTWAMSEVVVKGFLSIIERLIPVESVGGPIMLAQMVHESAQNGLYALLGMMAIISINLAIINLLPIPVLDGGHILFFALEIVFRRPLNDRWKAMSMRVGLLILLLLMSLAIFNDVRRLLG</sequence>
<keyword evidence="9 11" id="KW-0482">Metalloprotease</keyword>
<evidence type="ECO:0000256" key="8">
    <source>
        <dbReference type="ARBA" id="ARBA00022989"/>
    </source>
</evidence>
<organism evidence="14 15">
    <name type="scientific">Pseudodesulfovibrio hydrargyri</name>
    <dbReference type="NCBI Taxonomy" id="2125990"/>
    <lineage>
        <taxon>Bacteria</taxon>
        <taxon>Pseudomonadati</taxon>
        <taxon>Thermodesulfobacteriota</taxon>
        <taxon>Desulfovibrionia</taxon>
        <taxon>Desulfovibrionales</taxon>
        <taxon>Desulfovibrionaceae</taxon>
    </lineage>
</organism>
<evidence type="ECO:0000259" key="12">
    <source>
        <dbReference type="Pfam" id="PF02163"/>
    </source>
</evidence>
<dbReference type="OrthoDB" id="9782003at2"/>
<keyword evidence="7 11" id="KW-0862">Zinc</keyword>
<evidence type="ECO:0000256" key="5">
    <source>
        <dbReference type="ARBA" id="ARBA00022692"/>
    </source>
</evidence>
<evidence type="ECO:0000313" key="14">
    <source>
        <dbReference type="EMBL" id="OIQ51303.1"/>
    </source>
</evidence>
<keyword evidence="15" id="KW-1185">Reference proteome</keyword>